<dbReference type="Pfam" id="PF00512">
    <property type="entry name" value="HisKA"/>
    <property type="match status" value="1"/>
</dbReference>
<dbReference type="SUPFAM" id="SSF47384">
    <property type="entry name" value="Homodimeric domain of signal transducing histidine kinase"/>
    <property type="match status" value="1"/>
</dbReference>
<dbReference type="InterPro" id="IPR036890">
    <property type="entry name" value="HATPase_C_sf"/>
</dbReference>
<dbReference type="InterPro" id="IPR036097">
    <property type="entry name" value="HisK_dim/P_sf"/>
</dbReference>
<accession>A0A3L7A7U5</accession>
<dbReference type="SMART" id="SM00387">
    <property type="entry name" value="HATPase_c"/>
    <property type="match status" value="1"/>
</dbReference>
<keyword evidence="9" id="KW-0843">Virulence</keyword>
<dbReference type="OrthoDB" id="9806130at2"/>
<dbReference type="CDD" id="cd00075">
    <property type="entry name" value="HATPase"/>
    <property type="match status" value="1"/>
</dbReference>
<keyword evidence="7 13" id="KW-0418">Kinase</keyword>
<evidence type="ECO:0000259" key="12">
    <source>
        <dbReference type="PROSITE" id="PS50109"/>
    </source>
</evidence>
<dbReference type="PANTHER" id="PTHR44936:SF9">
    <property type="entry name" value="SENSOR PROTEIN CREC"/>
    <property type="match status" value="1"/>
</dbReference>
<keyword evidence="4" id="KW-1003">Cell membrane</keyword>
<dbReference type="RefSeq" id="WP_121648635.1">
    <property type="nucleotide sequence ID" value="NZ_RCUX01000006.1"/>
</dbReference>
<keyword evidence="6" id="KW-0808">Transferase</keyword>
<dbReference type="Gene3D" id="3.30.565.10">
    <property type="entry name" value="Histidine kinase-like ATPase, C-terminal domain"/>
    <property type="match status" value="1"/>
</dbReference>
<feature type="domain" description="Histidine kinase" evidence="12">
    <location>
        <begin position="160"/>
        <end position="378"/>
    </location>
</feature>
<dbReference type="AlphaFoldDB" id="A0A3L7A7U5"/>
<evidence type="ECO:0000256" key="2">
    <source>
        <dbReference type="ARBA" id="ARBA00004651"/>
    </source>
</evidence>
<evidence type="ECO:0000256" key="11">
    <source>
        <dbReference type="SAM" id="Phobius"/>
    </source>
</evidence>
<gene>
    <name evidence="13" type="ORF">D9V32_09320</name>
</gene>
<keyword evidence="11" id="KW-0472">Membrane</keyword>
<comment type="caution">
    <text evidence="13">The sequence shown here is derived from an EMBL/GenBank/DDBJ whole genome shotgun (WGS) entry which is preliminary data.</text>
</comment>
<proteinExistence type="predicted"/>
<keyword evidence="14" id="KW-1185">Reference proteome</keyword>
<protein>
    <recommendedName>
        <fullName evidence="3">histidine kinase</fullName>
        <ecNumber evidence="3">2.7.13.3</ecNumber>
    </recommendedName>
</protein>
<keyword evidence="11" id="KW-1133">Transmembrane helix</keyword>
<feature type="transmembrane region" description="Helical" evidence="11">
    <location>
        <begin position="41"/>
        <end position="65"/>
    </location>
</feature>
<dbReference type="InterPro" id="IPR005467">
    <property type="entry name" value="His_kinase_dom"/>
</dbReference>
<dbReference type="Gene3D" id="1.10.287.130">
    <property type="match status" value="1"/>
</dbReference>
<evidence type="ECO:0000313" key="14">
    <source>
        <dbReference type="Proteomes" id="UP000272503"/>
    </source>
</evidence>
<dbReference type="InterPro" id="IPR004358">
    <property type="entry name" value="Sig_transdc_His_kin-like_C"/>
</dbReference>
<feature type="coiled-coil region" evidence="10">
    <location>
        <begin position="126"/>
        <end position="153"/>
    </location>
</feature>
<dbReference type="Pfam" id="PF02518">
    <property type="entry name" value="HATPase_c"/>
    <property type="match status" value="1"/>
</dbReference>
<keyword evidence="8" id="KW-0902">Two-component regulatory system</keyword>
<evidence type="ECO:0000256" key="8">
    <source>
        <dbReference type="ARBA" id="ARBA00023012"/>
    </source>
</evidence>
<dbReference type="PANTHER" id="PTHR44936">
    <property type="entry name" value="SENSOR PROTEIN CREC"/>
    <property type="match status" value="1"/>
</dbReference>
<organism evidence="13 14">
    <name type="scientific">Mycetocola tolaasinivorans</name>
    <dbReference type="NCBI Taxonomy" id="76635"/>
    <lineage>
        <taxon>Bacteria</taxon>
        <taxon>Bacillati</taxon>
        <taxon>Actinomycetota</taxon>
        <taxon>Actinomycetes</taxon>
        <taxon>Micrococcales</taxon>
        <taxon>Microbacteriaceae</taxon>
        <taxon>Mycetocola</taxon>
    </lineage>
</organism>
<name>A0A3L7A7U5_9MICO</name>
<dbReference type="InterPro" id="IPR050980">
    <property type="entry name" value="2C_sensor_his_kinase"/>
</dbReference>
<feature type="transmembrane region" description="Helical" evidence="11">
    <location>
        <begin position="72"/>
        <end position="91"/>
    </location>
</feature>
<keyword evidence="10" id="KW-0175">Coiled coil</keyword>
<keyword evidence="11" id="KW-0812">Transmembrane</keyword>
<dbReference type="GO" id="GO:0000155">
    <property type="term" value="F:phosphorelay sensor kinase activity"/>
    <property type="evidence" value="ECO:0007669"/>
    <property type="project" value="InterPro"/>
</dbReference>
<feature type="transmembrane region" description="Helical" evidence="11">
    <location>
        <begin position="7"/>
        <end position="29"/>
    </location>
</feature>
<dbReference type="SMART" id="SM00388">
    <property type="entry name" value="HisKA"/>
    <property type="match status" value="1"/>
</dbReference>
<evidence type="ECO:0000313" key="13">
    <source>
        <dbReference type="EMBL" id="RLP75661.1"/>
    </source>
</evidence>
<sequence length="380" mass="40457">MLSVADLCLIVVTTAACTAAVSLLAWGALHLNRRGSIASQFVIVTGAAVLAVAVSTIVVLIEMLFSEHDLTVLAWLLGVAALMSMAAAWLMTTRVVRRQAGHLLASTRRIAEGDIVEPAAPSWREFTALSAELADTSRRLAEARAEIAQLDAARREFFVWISHDLRTPMAGIRALAEAMEAGVAEHPAEYSRQIRERVDAMGLMVDDLFALARIESGTLDLRRELVDLLDLVSDAVSDVQHVAAARGIRIEQRGVEGHTLWGDPRELTRAIGNLLANGIRHAPDDSEILVSATTLADGHLVLSILDHGSGVSTEDLGRMFDVGWRGDAARTAEPAGTQGGAGLGLAIVRGIVQAHGGDVSARLVSDGFCLDITLPREPGV</sequence>
<evidence type="ECO:0000256" key="3">
    <source>
        <dbReference type="ARBA" id="ARBA00012438"/>
    </source>
</evidence>
<comment type="catalytic activity">
    <reaction evidence="1">
        <text>ATP + protein L-histidine = ADP + protein N-phospho-L-histidine.</text>
        <dbReference type="EC" id="2.7.13.3"/>
    </reaction>
</comment>
<dbReference type="PROSITE" id="PS50109">
    <property type="entry name" value="HIS_KIN"/>
    <property type="match status" value="1"/>
</dbReference>
<evidence type="ECO:0000256" key="9">
    <source>
        <dbReference type="ARBA" id="ARBA00023026"/>
    </source>
</evidence>
<evidence type="ECO:0000256" key="4">
    <source>
        <dbReference type="ARBA" id="ARBA00022475"/>
    </source>
</evidence>
<keyword evidence="5" id="KW-0597">Phosphoprotein</keyword>
<dbReference type="Proteomes" id="UP000272503">
    <property type="component" value="Unassembled WGS sequence"/>
</dbReference>
<dbReference type="EMBL" id="RCUX01000006">
    <property type="protein sequence ID" value="RLP75661.1"/>
    <property type="molecule type" value="Genomic_DNA"/>
</dbReference>
<dbReference type="EC" id="2.7.13.3" evidence="3"/>
<evidence type="ECO:0000256" key="1">
    <source>
        <dbReference type="ARBA" id="ARBA00000085"/>
    </source>
</evidence>
<evidence type="ECO:0000256" key="5">
    <source>
        <dbReference type="ARBA" id="ARBA00022553"/>
    </source>
</evidence>
<dbReference type="InterPro" id="IPR003594">
    <property type="entry name" value="HATPase_dom"/>
</dbReference>
<dbReference type="CDD" id="cd00082">
    <property type="entry name" value="HisKA"/>
    <property type="match status" value="1"/>
</dbReference>
<dbReference type="InterPro" id="IPR003661">
    <property type="entry name" value="HisK_dim/P_dom"/>
</dbReference>
<dbReference type="SUPFAM" id="SSF55874">
    <property type="entry name" value="ATPase domain of HSP90 chaperone/DNA topoisomerase II/histidine kinase"/>
    <property type="match status" value="1"/>
</dbReference>
<evidence type="ECO:0000256" key="7">
    <source>
        <dbReference type="ARBA" id="ARBA00022777"/>
    </source>
</evidence>
<comment type="subcellular location">
    <subcellularLocation>
        <location evidence="2">Cell membrane</location>
        <topology evidence="2">Multi-pass membrane protein</topology>
    </subcellularLocation>
</comment>
<reference evidence="13 14" key="1">
    <citation type="submission" date="2018-10" db="EMBL/GenBank/DDBJ databases">
        <authorList>
            <person name="Li J."/>
        </authorList>
    </citation>
    <scope>NUCLEOTIDE SEQUENCE [LARGE SCALE GENOMIC DNA]</scope>
    <source>
        <strain evidence="13 14">IF 016277</strain>
    </source>
</reference>
<dbReference type="PRINTS" id="PR00344">
    <property type="entry name" value="BCTRLSENSOR"/>
</dbReference>
<evidence type="ECO:0000256" key="10">
    <source>
        <dbReference type="SAM" id="Coils"/>
    </source>
</evidence>
<dbReference type="GO" id="GO:0005886">
    <property type="term" value="C:plasma membrane"/>
    <property type="evidence" value="ECO:0007669"/>
    <property type="project" value="UniProtKB-SubCell"/>
</dbReference>
<evidence type="ECO:0000256" key="6">
    <source>
        <dbReference type="ARBA" id="ARBA00022679"/>
    </source>
</evidence>